<dbReference type="Proteomes" id="UP000030753">
    <property type="component" value="Unassembled WGS sequence"/>
</dbReference>
<reference evidence="1 2" key="1">
    <citation type="submission" date="2011-06" db="EMBL/GenBank/DDBJ databases">
        <title>The Genome Sequence of Fusarium oxysporum FOSC 3-a.</title>
        <authorList>
            <consortium name="The Broad Institute Genome Sequencing Platform"/>
            <person name="Ma L.-J."/>
            <person name="Gale L.R."/>
            <person name="Schwartz D.C."/>
            <person name="Zhou S."/>
            <person name="Corby-Kistler H."/>
            <person name="Young S.K."/>
            <person name="Zeng Q."/>
            <person name="Gargeya S."/>
            <person name="Fitzgerald M."/>
            <person name="Haas B."/>
            <person name="Abouelleil A."/>
            <person name="Alvarado L."/>
            <person name="Arachchi H.M."/>
            <person name="Berlin A."/>
            <person name="Brown A."/>
            <person name="Chapman S.B."/>
            <person name="Chen Z."/>
            <person name="Dunbar C."/>
            <person name="Freedman E."/>
            <person name="Gearin G."/>
            <person name="Gellesch M."/>
            <person name="Goldberg J."/>
            <person name="Griggs A."/>
            <person name="Gujja S."/>
            <person name="Heiman D."/>
            <person name="Howarth C."/>
            <person name="Larson L."/>
            <person name="Lui A."/>
            <person name="MacDonald P.J.P."/>
            <person name="Mehta T."/>
            <person name="Montmayeur A."/>
            <person name="Murphy C."/>
            <person name="Neiman D."/>
            <person name="Pearson M."/>
            <person name="Priest M."/>
            <person name="Roberts A."/>
            <person name="Saif S."/>
            <person name="Shea T."/>
            <person name="Shenoy N."/>
            <person name="Sisk P."/>
            <person name="Stolte C."/>
            <person name="Sykes S."/>
            <person name="Wortman J."/>
            <person name="Nusbaum C."/>
            <person name="Birren B."/>
        </authorList>
    </citation>
    <scope>NUCLEOTIDE SEQUENCE [LARGE SCALE GENOMIC DNA]</scope>
    <source>
        <strain evidence="2">FOSC 3-a</strain>
    </source>
</reference>
<evidence type="ECO:0000313" key="2">
    <source>
        <dbReference type="Proteomes" id="UP000030753"/>
    </source>
</evidence>
<dbReference type="EMBL" id="JH717847">
    <property type="protein sequence ID" value="EWY84221.1"/>
    <property type="molecule type" value="Genomic_DNA"/>
</dbReference>
<dbReference type="HOGENOM" id="CLU_2979121_0_0_1"/>
<organism evidence="1 2">
    <name type="scientific">Fusarium oxysporum NRRL 32931</name>
    <dbReference type="NCBI Taxonomy" id="660029"/>
    <lineage>
        <taxon>Eukaryota</taxon>
        <taxon>Fungi</taxon>
        <taxon>Dikarya</taxon>
        <taxon>Ascomycota</taxon>
        <taxon>Pezizomycotina</taxon>
        <taxon>Sordariomycetes</taxon>
        <taxon>Hypocreomycetidae</taxon>
        <taxon>Hypocreales</taxon>
        <taxon>Nectriaceae</taxon>
        <taxon>Fusarium</taxon>
        <taxon>Fusarium oxysporum species complex</taxon>
    </lineage>
</organism>
<evidence type="ECO:0000313" key="1">
    <source>
        <dbReference type="EMBL" id="EWY84221.1"/>
    </source>
</evidence>
<name>W9HVI5_FUSOX</name>
<proteinExistence type="predicted"/>
<accession>W9HVI5</accession>
<gene>
    <name evidence="1" type="ORF">FOYG_13981</name>
</gene>
<protein>
    <submittedName>
        <fullName evidence="1">Uncharacterized protein</fullName>
    </submittedName>
</protein>
<sequence length="58" mass="6187">MISIFADGVDSFAEGFCDGGVAAVVNLGLAEEYFGFLRCTSAEIKLREVAQLRSEGLL</sequence>
<dbReference type="AlphaFoldDB" id="W9HVI5"/>